<feature type="chain" id="PRO_5011991131" description="DUF4789 domain-containing protein" evidence="1">
    <location>
        <begin position="31"/>
        <end position="255"/>
    </location>
</feature>
<dbReference type="Proteomes" id="UP000198287">
    <property type="component" value="Unassembled WGS sequence"/>
</dbReference>
<feature type="domain" description="DUF4789" evidence="2">
    <location>
        <begin position="80"/>
        <end position="152"/>
    </location>
</feature>
<dbReference type="PANTHER" id="PTHR21177:SF4">
    <property type="entry name" value="IP06524P"/>
    <property type="match status" value="1"/>
</dbReference>
<accession>A0A226F588</accession>
<reference evidence="3 4" key="1">
    <citation type="submission" date="2015-12" db="EMBL/GenBank/DDBJ databases">
        <title>The genome of Folsomia candida.</title>
        <authorList>
            <person name="Faddeeva A."/>
            <person name="Derks M.F."/>
            <person name="Anvar Y."/>
            <person name="Smit S."/>
            <person name="Van Straalen N."/>
            <person name="Roelofs D."/>
        </authorList>
    </citation>
    <scope>NUCLEOTIDE SEQUENCE [LARGE SCALE GENOMIC DNA]</scope>
    <source>
        <strain evidence="3 4">VU population</strain>
        <tissue evidence="3">Whole body</tissue>
    </source>
</reference>
<sequence>MSFFLTLRKCILALLFLSVTLFFNIGSADGISKRLLKRSRYCRNYPESMPPYRLHRETGRCYQVGESGPCPPLMKFTLEDDTFGVCDCDLSQRCGRPLIFWPSRNRCYRVYEQGPCRDGKWLVFGFDLEPVCKKNVCEEDEQRHPSTTSRYWFNINQTCYRTNSRGYCSDADDMLFNVNHHYRPTCQKSVDCGEINTMQTSKCLPGQRLDVLGQCKRRFIALRNTSKPLQIHVTKKPTNIYCLFCDEKKPQHYKI</sequence>
<keyword evidence="4" id="KW-1185">Reference proteome</keyword>
<keyword evidence="1" id="KW-0732">Signal</keyword>
<organism evidence="3 4">
    <name type="scientific">Folsomia candida</name>
    <name type="common">Springtail</name>
    <dbReference type="NCBI Taxonomy" id="158441"/>
    <lineage>
        <taxon>Eukaryota</taxon>
        <taxon>Metazoa</taxon>
        <taxon>Ecdysozoa</taxon>
        <taxon>Arthropoda</taxon>
        <taxon>Hexapoda</taxon>
        <taxon>Collembola</taxon>
        <taxon>Entomobryomorpha</taxon>
        <taxon>Isotomoidea</taxon>
        <taxon>Isotomidae</taxon>
        <taxon>Proisotominae</taxon>
        <taxon>Folsomia</taxon>
    </lineage>
</organism>
<protein>
    <recommendedName>
        <fullName evidence="2">DUF4789 domain-containing protein</fullName>
    </recommendedName>
</protein>
<dbReference type="OrthoDB" id="6338576at2759"/>
<dbReference type="AlphaFoldDB" id="A0A226F588"/>
<gene>
    <name evidence="3" type="ORF">Fcan01_02635</name>
</gene>
<comment type="caution">
    <text evidence="3">The sequence shown here is derived from an EMBL/GenBank/DDBJ whole genome shotgun (WGS) entry which is preliminary data.</text>
</comment>
<proteinExistence type="predicted"/>
<evidence type="ECO:0000313" key="4">
    <source>
        <dbReference type="Proteomes" id="UP000198287"/>
    </source>
</evidence>
<evidence type="ECO:0000259" key="2">
    <source>
        <dbReference type="Pfam" id="PF16033"/>
    </source>
</evidence>
<dbReference type="EMBL" id="LNIX01000001">
    <property type="protein sequence ID" value="OXA64959.1"/>
    <property type="molecule type" value="Genomic_DNA"/>
</dbReference>
<evidence type="ECO:0000313" key="3">
    <source>
        <dbReference type="EMBL" id="OXA64959.1"/>
    </source>
</evidence>
<dbReference type="PANTHER" id="PTHR21177">
    <property type="entry name" value="IP06524P-RELATED"/>
    <property type="match status" value="1"/>
</dbReference>
<name>A0A226F588_FOLCA</name>
<dbReference type="OMA" id="KWLVFGF"/>
<feature type="signal peptide" evidence="1">
    <location>
        <begin position="1"/>
        <end position="30"/>
    </location>
</feature>
<evidence type="ECO:0000256" key="1">
    <source>
        <dbReference type="SAM" id="SignalP"/>
    </source>
</evidence>
<dbReference type="Pfam" id="PF16033">
    <property type="entry name" value="DUF4789"/>
    <property type="match status" value="1"/>
</dbReference>
<dbReference type="InterPro" id="IPR031993">
    <property type="entry name" value="DUF4789"/>
</dbReference>